<evidence type="ECO:0000256" key="5">
    <source>
        <dbReference type="ARBA" id="ARBA00023288"/>
    </source>
</evidence>
<keyword evidence="8" id="KW-1185">Reference proteome</keyword>
<evidence type="ECO:0000313" key="8">
    <source>
        <dbReference type="Proteomes" id="UP000564644"/>
    </source>
</evidence>
<keyword evidence="3" id="KW-0472">Membrane</keyword>
<dbReference type="PANTHER" id="PTHR43649:SF33">
    <property type="entry name" value="POLYGALACTURONAN_RHAMNOGALACTURONAN-BINDING PROTEIN YTCQ"/>
    <property type="match status" value="1"/>
</dbReference>
<dbReference type="Gene3D" id="3.40.190.10">
    <property type="entry name" value="Periplasmic binding protein-like II"/>
    <property type="match status" value="2"/>
</dbReference>
<accession>A0A7X0VXV8</accession>
<evidence type="ECO:0000256" key="3">
    <source>
        <dbReference type="ARBA" id="ARBA00023136"/>
    </source>
</evidence>
<dbReference type="InterPro" id="IPR006059">
    <property type="entry name" value="SBP"/>
</dbReference>
<evidence type="ECO:0000256" key="4">
    <source>
        <dbReference type="ARBA" id="ARBA00023139"/>
    </source>
</evidence>
<dbReference type="AlphaFoldDB" id="A0A7X0VXV8"/>
<dbReference type="SUPFAM" id="SSF53850">
    <property type="entry name" value="Periplasmic binding protein-like II"/>
    <property type="match status" value="1"/>
</dbReference>
<dbReference type="EMBL" id="JACJVO010000036">
    <property type="protein sequence ID" value="MBB6734709.1"/>
    <property type="molecule type" value="Genomic_DNA"/>
</dbReference>
<dbReference type="Pfam" id="PF13416">
    <property type="entry name" value="SBP_bac_8"/>
    <property type="match status" value="1"/>
</dbReference>
<proteinExistence type="predicted"/>
<evidence type="ECO:0000256" key="1">
    <source>
        <dbReference type="ARBA" id="ARBA00022475"/>
    </source>
</evidence>
<evidence type="ECO:0000313" key="7">
    <source>
        <dbReference type="EMBL" id="MBB6734709.1"/>
    </source>
</evidence>
<dbReference type="PROSITE" id="PS51257">
    <property type="entry name" value="PROKAR_LIPOPROTEIN"/>
    <property type="match status" value="1"/>
</dbReference>
<organism evidence="7 8">
    <name type="scientific">Cohnella zeiphila</name>
    <dbReference type="NCBI Taxonomy" id="2761120"/>
    <lineage>
        <taxon>Bacteria</taxon>
        <taxon>Bacillati</taxon>
        <taxon>Bacillota</taxon>
        <taxon>Bacilli</taxon>
        <taxon>Bacillales</taxon>
        <taxon>Paenibacillaceae</taxon>
        <taxon>Cohnella</taxon>
    </lineage>
</organism>
<gene>
    <name evidence="7" type="ORF">H7C18_27665</name>
</gene>
<dbReference type="InterPro" id="IPR050490">
    <property type="entry name" value="Bact_solute-bd_prot1"/>
</dbReference>
<reference evidence="7 8" key="1">
    <citation type="submission" date="2020-08" db="EMBL/GenBank/DDBJ databases">
        <title>Cohnella phylogeny.</title>
        <authorList>
            <person name="Dunlap C."/>
        </authorList>
    </citation>
    <scope>NUCLEOTIDE SEQUENCE [LARGE SCALE GENOMIC DNA]</scope>
    <source>
        <strain evidence="7 8">CBP 2801</strain>
    </source>
</reference>
<keyword evidence="1" id="KW-1003">Cell membrane</keyword>
<sequence length="449" mass="49754">MRKRKIVRAIIYLCSALLLAGVLSSCSSNQKNSSSSSGDASSSNRKVNLRFSWWGGDDRNQATLDAIKKYTDKYPNVSISGEYTGDMGGYRDKLATQIASGSAPDLIQVDVTWLPGYAQKGDIFADMTKYKDIIDTSSFDQNFINQFSMFDNKLLGLPLGINAVTFMYNSELLKSAGVNITDNWDWDTFITEGKKVHQANSSEYFLNINSQGLFENVWSNYVRQLTGEKLVSDDYVIGFNKQQASQGFALIKRFYDENIVQPAEEATVYDKQIQQNPKWVAQQFGGALNYGSNLTLFKSGLGAAPATANIPVVQGAKNTSIIVRPQSFIVINNKSPEKEESAKFINFLLNDKNSQLALKDTRSVPPTQTARTALEEAKLIDPLSVAIVNQALPKQGLADNNLSTNQQLNDAAVSIIQEIQFGKTTPDQAADQLLSQWKDILRELKDNQQ</sequence>
<evidence type="ECO:0000256" key="6">
    <source>
        <dbReference type="SAM" id="SignalP"/>
    </source>
</evidence>
<name>A0A7X0VXV8_9BACL</name>
<feature type="signal peptide" evidence="6">
    <location>
        <begin position="1"/>
        <end position="20"/>
    </location>
</feature>
<dbReference type="RefSeq" id="WP_185132369.1">
    <property type="nucleotide sequence ID" value="NZ_JACJVO010000036.1"/>
</dbReference>
<comment type="caution">
    <text evidence="7">The sequence shown here is derived from an EMBL/GenBank/DDBJ whole genome shotgun (WGS) entry which is preliminary data.</text>
</comment>
<protein>
    <submittedName>
        <fullName evidence="7">Carbohydrate ABC transporter substrate-binding protein</fullName>
    </submittedName>
</protein>
<dbReference type="Proteomes" id="UP000564644">
    <property type="component" value="Unassembled WGS sequence"/>
</dbReference>
<dbReference type="PANTHER" id="PTHR43649">
    <property type="entry name" value="ARABINOSE-BINDING PROTEIN-RELATED"/>
    <property type="match status" value="1"/>
</dbReference>
<keyword evidence="5" id="KW-0449">Lipoprotein</keyword>
<keyword evidence="4" id="KW-0564">Palmitate</keyword>
<evidence type="ECO:0000256" key="2">
    <source>
        <dbReference type="ARBA" id="ARBA00022729"/>
    </source>
</evidence>
<keyword evidence="2 6" id="KW-0732">Signal</keyword>
<feature type="chain" id="PRO_5039192095" evidence="6">
    <location>
        <begin position="21"/>
        <end position="449"/>
    </location>
</feature>